<dbReference type="AlphaFoldDB" id="A6TVE2"/>
<organism evidence="1 2">
    <name type="scientific">Alkaliphilus metalliredigens (strain QYMF)</name>
    <dbReference type="NCBI Taxonomy" id="293826"/>
    <lineage>
        <taxon>Bacteria</taxon>
        <taxon>Bacillati</taxon>
        <taxon>Bacillota</taxon>
        <taxon>Clostridia</taxon>
        <taxon>Peptostreptococcales</taxon>
        <taxon>Natronincolaceae</taxon>
        <taxon>Alkaliphilus</taxon>
    </lineage>
</organism>
<dbReference type="EMBL" id="CP000724">
    <property type="protein sequence ID" value="ABR50160.1"/>
    <property type="molecule type" value="Genomic_DNA"/>
</dbReference>
<reference evidence="2" key="1">
    <citation type="journal article" date="2016" name="Genome Announc.">
        <title>Complete genome sequence of Alkaliphilus metalliredigens strain QYMF, an alkaliphilic and metal-reducing bacterium isolated from borax-contaminated leachate ponds.</title>
        <authorList>
            <person name="Hwang C."/>
            <person name="Copeland A."/>
            <person name="Lucas S."/>
            <person name="Lapidus A."/>
            <person name="Barry K."/>
            <person name="Detter J.C."/>
            <person name="Glavina Del Rio T."/>
            <person name="Hammon N."/>
            <person name="Israni S."/>
            <person name="Dalin E."/>
            <person name="Tice H."/>
            <person name="Pitluck S."/>
            <person name="Chertkov O."/>
            <person name="Brettin T."/>
            <person name="Bruce D."/>
            <person name="Han C."/>
            <person name="Schmutz J."/>
            <person name="Larimer F."/>
            <person name="Land M.L."/>
            <person name="Hauser L."/>
            <person name="Kyrpides N."/>
            <person name="Mikhailova N."/>
            <person name="Ye Q."/>
            <person name="Zhou J."/>
            <person name="Richardson P."/>
            <person name="Fields M.W."/>
        </authorList>
    </citation>
    <scope>NUCLEOTIDE SEQUENCE [LARGE SCALE GENOMIC DNA]</scope>
    <source>
        <strain evidence="2">QYMF</strain>
    </source>
</reference>
<dbReference type="STRING" id="293826.Amet_4078"/>
<keyword evidence="2" id="KW-1185">Reference proteome</keyword>
<accession>A6TVE2</accession>
<evidence type="ECO:0000313" key="2">
    <source>
        <dbReference type="Proteomes" id="UP000001572"/>
    </source>
</evidence>
<sequence length="175" mass="20094">MEITMENYLPKFLPKHLPVTSTLLVKGTVDYFGENKHIEANINRENVNNRIIEILEVKENNEKQYKGIYEVGETGTSVKVTEVLSNGLEEIINLSSFAGRHPYVEFTKLKLCGLNKYRNMAIEKDIETDEIVTYKITELDGEKLNILVSIQKNTGSLVNYMEITDFTQKDLNIIF</sequence>
<proteinExistence type="predicted"/>
<name>A6TVE2_ALKMQ</name>
<protein>
    <submittedName>
        <fullName evidence="1">Uncharacterized protein</fullName>
    </submittedName>
</protein>
<dbReference type="KEGG" id="amt:Amet_4078"/>
<evidence type="ECO:0000313" key="1">
    <source>
        <dbReference type="EMBL" id="ABR50160.1"/>
    </source>
</evidence>
<dbReference type="Proteomes" id="UP000001572">
    <property type="component" value="Chromosome"/>
</dbReference>
<dbReference type="HOGENOM" id="CLU_1529450_0_0_9"/>
<gene>
    <name evidence="1" type="ordered locus">Amet_4078</name>
</gene>